<name>A0AA38INY1_9CUCU</name>
<dbReference type="AlphaFoldDB" id="A0AA38INY1"/>
<dbReference type="PANTHER" id="PTHR43115:SF4">
    <property type="entry name" value="DEHYDROGENASE_REDUCTASE SDR FAMILY MEMBER 11"/>
    <property type="match status" value="1"/>
</dbReference>
<dbReference type="InterPro" id="IPR036291">
    <property type="entry name" value="NAD(P)-bd_dom_sf"/>
</dbReference>
<evidence type="ECO:0000256" key="2">
    <source>
        <dbReference type="ARBA" id="ARBA00023002"/>
    </source>
</evidence>
<evidence type="ECO:0000313" key="4">
    <source>
        <dbReference type="EMBL" id="KAJ3660767.1"/>
    </source>
</evidence>
<dbReference type="Gene3D" id="3.40.50.720">
    <property type="entry name" value="NAD(P)-binding Rossmann-like Domain"/>
    <property type="match status" value="1"/>
</dbReference>
<dbReference type="SUPFAM" id="SSF51735">
    <property type="entry name" value="NAD(P)-binding Rossmann-fold domains"/>
    <property type="match status" value="1"/>
</dbReference>
<dbReference type="InterPro" id="IPR020904">
    <property type="entry name" value="Sc_DH/Rdtase_CS"/>
</dbReference>
<dbReference type="PRINTS" id="PR00081">
    <property type="entry name" value="GDHRDH"/>
</dbReference>
<dbReference type="Proteomes" id="UP001168821">
    <property type="component" value="Unassembled WGS sequence"/>
</dbReference>
<evidence type="ECO:0000256" key="3">
    <source>
        <dbReference type="RuleBase" id="RU000363"/>
    </source>
</evidence>
<gene>
    <name evidence="4" type="ORF">Zmor_005200</name>
</gene>
<evidence type="ECO:0000313" key="5">
    <source>
        <dbReference type="Proteomes" id="UP001168821"/>
    </source>
</evidence>
<accession>A0AA38INY1</accession>
<evidence type="ECO:0000256" key="1">
    <source>
        <dbReference type="ARBA" id="ARBA00006484"/>
    </source>
</evidence>
<comment type="caution">
    <text evidence="4">The sequence shown here is derived from an EMBL/GenBank/DDBJ whole genome shotgun (WGS) entry which is preliminary data.</text>
</comment>
<comment type="similarity">
    <text evidence="1 3">Belongs to the short-chain dehydrogenases/reductases (SDR) family.</text>
</comment>
<dbReference type="InterPro" id="IPR002347">
    <property type="entry name" value="SDR_fam"/>
</dbReference>
<evidence type="ECO:0008006" key="6">
    <source>
        <dbReference type="Google" id="ProtNLM"/>
    </source>
</evidence>
<protein>
    <recommendedName>
        <fullName evidence="6">Dehydrogenase/reductase SDR family member 11</fullName>
    </recommendedName>
</protein>
<dbReference type="PRINTS" id="PR00080">
    <property type="entry name" value="SDRFAMILY"/>
</dbReference>
<dbReference type="Pfam" id="PF00106">
    <property type="entry name" value="adh_short"/>
    <property type="match status" value="1"/>
</dbReference>
<keyword evidence="5" id="KW-1185">Reference proteome</keyword>
<dbReference type="PROSITE" id="PS00061">
    <property type="entry name" value="ADH_SHORT"/>
    <property type="match status" value="1"/>
</dbReference>
<dbReference type="EMBL" id="JALNTZ010000002">
    <property type="protein sequence ID" value="KAJ3660767.1"/>
    <property type="molecule type" value="Genomic_DNA"/>
</dbReference>
<proteinExistence type="inferred from homology"/>
<dbReference type="GO" id="GO:0016616">
    <property type="term" value="F:oxidoreductase activity, acting on the CH-OH group of donors, NAD or NADP as acceptor"/>
    <property type="evidence" value="ECO:0007669"/>
    <property type="project" value="UniProtKB-ARBA"/>
</dbReference>
<dbReference type="PANTHER" id="PTHR43115">
    <property type="entry name" value="DEHYDROGENASE/REDUCTASE SDR FAMILY MEMBER 11"/>
    <property type="match status" value="1"/>
</dbReference>
<keyword evidence="2" id="KW-0560">Oxidoreductase</keyword>
<organism evidence="4 5">
    <name type="scientific">Zophobas morio</name>
    <dbReference type="NCBI Taxonomy" id="2755281"/>
    <lineage>
        <taxon>Eukaryota</taxon>
        <taxon>Metazoa</taxon>
        <taxon>Ecdysozoa</taxon>
        <taxon>Arthropoda</taxon>
        <taxon>Hexapoda</taxon>
        <taxon>Insecta</taxon>
        <taxon>Pterygota</taxon>
        <taxon>Neoptera</taxon>
        <taxon>Endopterygota</taxon>
        <taxon>Coleoptera</taxon>
        <taxon>Polyphaga</taxon>
        <taxon>Cucujiformia</taxon>
        <taxon>Tenebrionidae</taxon>
        <taxon>Zophobas</taxon>
    </lineage>
</organism>
<reference evidence="4" key="1">
    <citation type="journal article" date="2023" name="G3 (Bethesda)">
        <title>Whole genome assemblies of Zophobas morio and Tenebrio molitor.</title>
        <authorList>
            <person name="Kaur S."/>
            <person name="Stinson S.A."/>
            <person name="diCenzo G.C."/>
        </authorList>
    </citation>
    <scope>NUCLEOTIDE SEQUENCE</scope>
    <source>
        <strain evidence="4">QUZm001</strain>
    </source>
</reference>
<sequence>MDRWTGKVAVVTGAAGGIGSAVVEQLLNENLKVAAVDNSSTRLNELIKKFENKTKSLHTYAVDVTQDEEVVKFYQELTESLGPVHILVNCAGVIRQDTLIDGKTKNWKIVLDTNVLGLCIMTREAVKIMRENEIDGHVVHISSAAGRNVPDFPEMNVYPASKFAVRALTESYRQELNRFGLKIKVTCICPGKVNTLIVKTDVAYDKAVEEMPSLEPRDIANSILYVLSTPPHVQVHEICIKPVGETFS</sequence>
<dbReference type="FunFam" id="3.40.50.720:FF:000047">
    <property type="entry name" value="NADP-dependent L-serine/L-allo-threonine dehydrogenase"/>
    <property type="match status" value="1"/>
</dbReference>